<dbReference type="AlphaFoldDB" id="A0A9W8V2K0"/>
<gene>
    <name evidence="2" type="ORF">NW755_003846</name>
</gene>
<evidence type="ECO:0000313" key="2">
    <source>
        <dbReference type="EMBL" id="KAJ4192699.1"/>
    </source>
</evidence>
<protein>
    <submittedName>
        <fullName evidence="2">Uncharacterized protein</fullName>
    </submittedName>
</protein>
<evidence type="ECO:0000256" key="1">
    <source>
        <dbReference type="SAM" id="MobiDB-lite"/>
    </source>
</evidence>
<proteinExistence type="predicted"/>
<accession>A0A9W8V2K0</accession>
<organism evidence="2 3">
    <name type="scientific">Fusarium falciforme</name>
    <dbReference type="NCBI Taxonomy" id="195108"/>
    <lineage>
        <taxon>Eukaryota</taxon>
        <taxon>Fungi</taxon>
        <taxon>Dikarya</taxon>
        <taxon>Ascomycota</taxon>
        <taxon>Pezizomycotina</taxon>
        <taxon>Sordariomycetes</taxon>
        <taxon>Hypocreomycetidae</taxon>
        <taxon>Hypocreales</taxon>
        <taxon>Nectriaceae</taxon>
        <taxon>Fusarium</taxon>
        <taxon>Fusarium solani species complex</taxon>
    </lineage>
</organism>
<sequence>MESRSSRSSKEGLIKIHSIRNFRSWFASYISDLSQPAGFGDGDDASGEGGRRKEDAATSGKVKSAPEK</sequence>
<dbReference type="Proteomes" id="UP001152087">
    <property type="component" value="Unassembled WGS sequence"/>
</dbReference>
<keyword evidence="3" id="KW-1185">Reference proteome</keyword>
<dbReference type="EMBL" id="JAOQAV010000007">
    <property type="protein sequence ID" value="KAJ4192699.1"/>
    <property type="molecule type" value="Genomic_DNA"/>
</dbReference>
<feature type="region of interest" description="Disordered" evidence="1">
    <location>
        <begin position="37"/>
        <end position="68"/>
    </location>
</feature>
<comment type="caution">
    <text evidence="2">The sequence shown here is derived from an EMBL/GenBank/DDBJ whole genome shotgun (WGS) entry which is preliminary data.</text>
</comment>
<name>A0A9W8V2K0_9HYPO</name>
<evidence type="ECO:0000313" key="3">
    <source>
        <dbReference type="Proteomes" id="UP001152087"/>
    </source>
</evidence>
<reference evidence="2" key="1">
    <citation type="submission" date="2022-09" db="EMBL/GenBank/DDBJ databases">
        <title>Fusarium specimens isolated from Avocado Roots.</title>
        <authorList>
            <person name="Stajich J."/>
            <person name="Roper C."/>
            <person name="Heimlech-Rivalta G."/>
        </authorList>
    </citation>
    <scope>NUCLEOTIDE SEQUENCE</scope>
    <source>
        <strain evidence="2">A02</strain>
    </source>
</reference>